<dbReference type="EMBL" id="KQ965781">
    <property type="protein sequence ID" value="KXS13147.1"/>
    <property type="molecule type" value="Genomic_DNA"/>
</dbReference>
<evidence type="ECO:0000256" key="1">
    <source>
        <dbReference type="SAM" id="Phobius"/>
    </source>
</evidence>
<keyword evidence="1" id="KW-0472">Membrane</keyword>
<dbReference type="AlphaFoldDB" id="A0A139A8U1"/>
<keyword evidence="1" id="KW-1133">Transmembrane helix</keyword>
<keyword evidence="3" id="KW-1185">Reference proteome</keyword>
<dbReference type="Proteomes" id="UP000070544">
    <property type="component" value="Unassembled WGS sequence"/>
</dbReference>
<protein>
    <submittedName>
        <fullName evidence="2">Uncharacterized protein</fullName>
    </submittedName>
</protein>
<accession>A0A139A8U1</accession>
<reference evidence="2 3" key="1">
    <citation type="journal article" date="2015" name="Genome Biol. Evol.">
        <title>Phylogenomic analyses indicate that early fungi evolved digesting cell walls of algal ancestors of land plants.</title>
        <authorList>
            <person name="Chang Y."/>
            <person name="Wang S."/>
            <person name="Sekimoto S."/>
            <person name="Aerts A.L."/>
            <person name="Choi C."/>
            <person name="Clum A."/>
            <person name="LaButti K.M."/>
            <person name="Lindquist E.A."/>
            <person name="Yee Ngan C."/>
            <person name="Ohm R.A."/>
            <person name="Salamov A.A."/>
            <person name="Grigoriev I.V."/>
            <person name="Spatafora J.W."/>
            <person name="Berbee M.L."/>
        </authorList>
    </citation>
    <scope>NUCLEOTIDE SEQUENCE [LARGE SCALE GENOMIC DNA]</scope>
    <source>
        <strain evidence="2 3">JEL478</strain>
    </source>
</reference>
<sequence>MANIPVPVMVVIVPVSVYVIAVASGGLRWDRSVRVHVRCLQGGSVYKGDINTPAVFELGDWVNGSAPLGSFCDH</sequence>
<gene>
    <name evidence="2" type="ORF">M427DRAFT_58868</name>
</gene>
<organism evidence="2 3">
    <name type="scientific">Gonapodya prolifera (strain JEL478)</name>
    <name type="common">Monoblepharis prolifera</name>
    <dbReference type="NCBI Taxonomy" id="1344416"/>
    <lineage>
        <taxon>Eukaryota</taxon>
        <taxon>Fungi</taxon>
        <taxon>Fungi incertae sedis</taxon>
        <taxon>Chytridiomycota</taxon>
        <taxon>Chytridiomycota incertae sedis</taxon>
        <taxon>Monoblepharidomycetes</taxon>
        <taxon>Monoblepharidales</taxon>
        <taxon>Gonapodyaceae</taxon>
        <taxon>Gonapodya</taxon>
    </lineage>
</organism>
<evidence type="ECO:0000313" key="2">
    <source>
        <dbReference type="EMBL" id="KXS13147.1"/>
    </source>
</evidence>
<feature type="transmembrane region" description="Helical" evidence="1">
    <location>
        <begin position="6"/>
        <end position="27"/>
    </location>
</feature>
<evidence type="ECO:0000313" key="3">
    <source>
        <dbReference type="Proteomes" id="UP000070544"/>
    </source>
</evidence>
<proteinExistence type="predicted"/>
<keyword evidence="1" id="KW-0812">Transmembrane</keyword>
<name>A0A139A8U1_GONPJ</name>